<keyword evidence="7" id="KW-0378">Hydrolase</keyword>
<dbReference type="InterPro" id="IPR016187">
    <property type="entry name" value="CTDL_fold"/>
</dbReference>
<dbReference type="PANTHER" id="PTHR43465">
    <property type="entry name" value="DUF1680 DOMAIN PROTEIN (AFU_ORTHOLOGUE AFUA_1G08910)"/>
    <property type="match status" value="1"/>
</dbReference>
<feature type="domain" description="Sialidase" evidence="4">
    <location>
        <begin position="320"/>
        <end position="608"/>
    </location>
</feature>
<dbReference type="SUPFAM" id="SSF56436">
    <property type="entry name" value="C-type lectin-like"/>
    <property type="match status" value="1"/>
</dbReference>
<gene>
    <name evidence="7" type="ORF">H8S77_17830</name>
</gene>
<organism evidence="7 8">
    <name type="scientific">Parabacteroides segnis</name>
    <dbReference type="NCBI Taxonomy" id="2763058"/>
    <lineage>
        <taxon>Bacteria</taxon>
        <taxon>Pseudomonadati</taxon>
        <taxon>Bacteroidota</taxon>
        <taxon>Bacteroidia</taxon>
        <taxon>Bacteroidales</taxon>
        <taxon>Tannerellaceae</taxon>
        <taxon>Parabacteroides</taxon>
    </lineage>
</organism>
<dbReference type="EMBL" id="JACOOI010000022">
    <property type="protein sequence ID" value="MBC5644743.1"/>
    <property type="molecule type" value="Genomic_DNA"/>
</dbReference>
<dbReference type="GO" id="GO:0016787">
    <property type="term" value="F:hydrolase activity"/>
    <property type="evidence" value="ECO:0007669"/>
    <property type="project" value="UniProtKB-KW"/>
</dbReference>
<dbReference type="CDD" id="cd15482">
    <property type="entry name" value="Sialidase_non-viral"/>
    <property type="match status" value="1"/>
</dbReference>
<reference evidence="7 8" key="1">
    <citation type="submission" date="2020-08" db="EMBL/GenBank/DDBJ databases">
        <title>Genome public.</title>
        <authorList>
            <person name="Liu C."/>
            <person name="Sun Q."/>
        </authorList>
    </citation>
    <scope>NUCLEOTIDE SEQUENCE [LARGE SCALE GENOMIC DNA]</scope>
    <source>
        <strain evidence="7 8">BX2</strain>
    </source>
</reference>
<evidence type="ECO:0000259" key="3">
    <source>
        <dbReference type="Pfam" id="PF07944"/>
    </source>
</evidence>
<dbReference type="Pfam" id="PF20737">
    <property type="entry name" value="Glyco_hydro127C"/>
    <property type="match status" value="1"/>
</dbReference>
<evidence type="ECO:0000256" key="1">
    <source>
        <dbReference type="SAM" id="SignalP"/>
    </source>
</evidence>
<protein>
    <submittedName>
        <fullName evidence="7">Glycoside hydrolase family 127 protein</fullName>
    </submittedName>
</protein>
<dbReference type="InterPro" id="IPR049174">
    <property type="entry name" value="Beta-AFase-like"/>
</dbReference>
<evidence type="ECO:0000259" key="2">
    <source>
        <dbReference type="Pfam" id="PF03781"/>
    </source>
</evidence>
<keyword evidence="8" id="KW-1185">Reference proteome</keyword>
<feature type="chain" id="PRO_5047169875" evidence="1">
    <location>
        <begin position="20"/>
        <end position="1290"/>
    </location>
</feature>
<dbReference type="Pfam" id="PF13088">
    <property type="entry name" value="BNR_2"/>
    <property type="match status" value="1"/>
</dbReference>
<feature type="signal peptide" evidence="1">
    <location>
        <begin position="1"/>
        <end position="19"/>
    </location>
</feature>
<dbReference type="SUPFAM" id="SSF50939">
    <property type="entry name" value="Sialidases"/>
    <property type="match status" value="1"/>
</dbReference>
<evidence type="ECO:0000259" key="6">
    <source>
        <dbReference type="Pfam" id="PF20737"/>
    </source>
</evidence>
<feature type="domain" description="Non-reducing end beta-L-arabinofuranosidase-like GH127 catalytic" evidence="3">
    <location>
        <begin position="675"/>
        <end position="1075"/>
    </location>
</feature>
<comment type="caution">
    <text evidence="7">The sequence shown here is derived from an EMBL/GenBank/DDBJ whole genome shotgun (WGS) entry which is preliminary data.</text>
</comment>
<feature type="domain" description="Non-reducing end beta-L-arabinofuranosidase-like GH127 C-terminal" evidence="6">
    <location>
        <begin position="1201"/>
        <end position="1288"/>
    </location>
</feature>
<keyword evidence="1" id="KW-0732">Signal</keyword>
<dbReference type="Pfam" id="PF03781">
    <property type="entry name" value="FGE-sulfatase"/>
    <property type="match status" value="1"/>
</dbReference>
<dbReference type="InterPro" id="IPR011040">
    <property type="entry name" value="Sialidase"/>
</dbReference>
<dbReference type="Pfam" id="PF20736">
    <property type="entry name" value="Glyco_hydro127M"/>
    <property type="match status" value="1"/>
</dbReference>
<dbReference type="InterPro" id="IPR049046">
    <property type="entry name" value="Beta-AFase-like_GH127_middle"/>
</dbReference>
<dbReference type="InterPro" id="IPR042095">
    <property type="entry name" value="SUMF_sf"/>
</dbReference>
<dbReference type="InterPro" id="IPR049049">
    <property type="entry name" value="Beta-AFase-like_GH127_C"/>
</dbReference>
<feature type="domain" description="Non-reducing end beta-L-arabinofuranosidase-like GH127 middle" evidence="5">
    <location>
        <begin position="1086"/>
        <end position="1199"/>
    </location>
</feature>
<accession>A0ABR7E6C4</accession>
<dbReference type="InterPro" id="IPR005532">
    <property type="entry name" value="SUMF_dom"/>
</dbReference>
<dbReference type="InterPro" id="IPR036278">
    <property type="entry name" value="Sialidase_sf"/>
</dbReference>
<evidence type="ECO:0000313" key="8">
    <source>
        <dbReference type="Proteomes" id="UP000644010"/>
    </source>
</evidence>
<dbReference type="PANTHER" id="PTHR43465:SF2">
    <property type="entry name" value="DUF1680 DOMAIN PROTEIN (AFU_ORTHOLOGUE AFUA_1G08910)"/>
    <property type="match status" value="1"/>
</dbReference>
<dbReference type="Proteomes" id="UP000644010">
    <property type="component" value="Unassembled WGS sequence"/>
</dbReference>
<evidence type="ECO:0000259" key="5">
    <source>
        <dbReference type="Pfam" id="PF20736"/>
    </source>
</evidence>
<evidence type="ECO:0000259" key="4">
    <source>
        <dbReference type="Pfam" id="PF13088"/>
    </source>
</evidence>
<dbReference type="Gene3D" id="3.90.1580.10">
    <property type="entry name" value="paralog of FGE (formylglycine-generating enzyme)"/>
    <property type="match status" value="1"/>
</dbReference>
<name>A0ABR7E6C4_9BACT</name>
<dbReference type="InterPro" id="IPR008928">
    <property type="entry name" value="6-hairpin_glycosidase_sf"/>
</dbReference>
<dbReference type="Pfam" id="PF07944">
    <property type="entry name" value="Beta-AFase-like_GH127_cat"/>
    <property type="match status" value="1"/>
</dbReference>
<sequence>MKSPLFYLALSFVSLLSYAQQKNSIGMEFVKIPSGTFYMGDHGLGENRDEAPVHPVTISKTFLMGATEVTNVQYEQFDPQHKLLRGKYGLSKEDDEAVIFVNYKEAKAFCEWLSAKEGKSYRLPTEAEWEYACKAGTYLPYSMDDGLPAIYQKKQFNVWGVDTTINLKVKTTPANPFGLYDMHGNVEEWCNDWYGPYDAELQIDPVGPSDGLYRVTRGGSHSTPVSFLRSTNRMAMIPEDKHWLTGFRVVLAEMPATEPLPAINDICVKNISQQKYNWKEPCNEAFFEEPVAFVKYPVCPSDVPFYNHNHCPAITWCDNGDLLAIWFSTNDEAGREMTILSSRLRAGTTEWDSPCEFFKVPDRNMTGSSLFNDGNGTLIHINGVEAAGTWKSLIMIMRTSTDNGLTWSIPRIITPEHTSRHQVIAGMFRTKEGWLVQAADATSGGDGGTALHISKDNGKSWQDPGKDIPNDFVEEGTGGSIAGIHAGVVQLSNGDFMAFGRGNNIINKEGIERMPMSLSKDGGKTWTYTASEFPPIDGGQRLVLTRLIEGPILLVSFTNHPYRLKNDLKGMTFTDHKGNEYTGYGMYAALSFDEGKTWPVKRLLTDGKKRFMDGGAWTGFFIMDQCHAEPRGYLAATQTPDHTIHLVSSRNHYRFNLQWLLENTGYRYDDMDFGKVTLTDTFWKKRLDINSKITVPDVLKKCEEYGRIQNFAVAGGVQPGKFIGGASWDDSDLFKALEAASYQYALHKEEHLRFYMDSVISLLQKAQEEDGYLVTAMRINREKNLPWNIRSPRFSYLIWSHELYNFGHLYEAAVAHYQATRQTNLLDIATKNADLLVHTFLRGDSLNNYVDGCPEVEIGLFKLWKITGKSDYLLLMKKLLDLRGDDNLHELYLGYDEGRNPYFFQDYKPVKEFDEALGHGVRALYLYSSMADMGAFINDTTYFSTLNKLWNNMTKYKMYITGGIGSRHKGEAFGDKYELPNMEAYNETCSSIANILWNYRMFKWSGEGKYIDVCERILYNAFLAGWALNGCEYNYVNPLESDGKYIYNKGANKRQAWFETSCCPTNISRFVPQISKMIYATHGEDVYVNLFIAAETTLSLGDNTVDIRMNGNYPWDGKVTLDLEPAKESIWKLHIRVPSWTGHTPLPESDLYQYIVPANKPVSIKVNDRVLNDIRIEKGYAIIQREWKKGDRVTIEMPMPVRCVKTKTMVVGNNGKIALERGPVVYCIEEKDNGVLDNVKVSNSAKVGLQYDPDFLNGVTTVYYDNLKFIPYYSWGNRGANQMKVWLPEK</sequence>
<feature type="domain" description="Sulfatase-modifying factor enzyme-like" evidence="2">
    <location>
        <begin position="28"/>
        <end position="250"/>
    </location>
</feature>
<proteinExistence type="predicted"/>
<dbReference type="Gene3D" id="2.120.10.10">
    <property type="match status" value="1"/>
</dbReference>
<dbReference type="InterPro" id="IPR012878">
    <property type="entry name" value="Beta-AFase-like_GH127_cat"/>
</dbReference>
<evidence type="ECO:0000313" key="7">
    <source>
        <dbReference type="EMBL" id="MBC5644743.1"/>
    </source>
</evidence>
<dbReference type="SUPFAM" id="SSF48208">
    <property type="entry name" value="Six-hairpin glycosidases"/>
    <property type="match status" value="1"/>
</dbReference>